<evidence type="ECO:0000256" key="8">
    <source>
        <dbReference type="ARBA" id="ARBA00023065"/>
    </source>
</evidence>
<dbReference type="InterPro" id="IPR050291">
    <property type="entry name" value="CDF_Transporter"/>
</dbReference>
<dbReference type="InterPro" id="IPR027469">
    <property type="entry name" value="Cation_efflux_TMD_sf"/>
</dbReference>
<evidence type="ECO:0000256" key="1">
    <source>
        <dbReference type="ARBA" id="ARBA00004141"/>
    </source>
</evidence>
<dbReference type="InParanoid" id="H2AWH0"/>
<comment type="similarity">
    <text evidence="2">Belongs to the cation diffusion facilitator (CDF) transporter (TC 2.A.4) family. SLC30A subfamily.</text>
</comment>
<dbReference type="InterPro" id="IPR058533">
    <property type="entry name" value="Cation_efflux_TM"/>
</dbReference>
<keyword evidence="5" id="KW-0410">Iron transport</keyword>
<keyword evidence="3" id="KW-0409">Iron storage</keyword>
<keyword evidence="13" id="KW-1185">Reference proteome</keyword>
<dbReference type="Gene3D" id="1.20.1510.10">
    <property type="entry name" value="Cation efflux protein transmembrane domain"/>
    <property type="match status" value="1"/>
</dbReference>
<comment type="function">
    <text evidence="10">Mitochondrial metal transporter involved in mitochondrial iron accumulation.</text>
</comment>
<name>H2AWH0_KAZAF</name>
<dbReference type="GO" id="GO:0016020">
    <property type="term" value="C:membrane"/>
    <property type="evidence" value="ECO:0007669"/>
    <property type="project" value="UniProtKB-SubCell"/>
</dbReference>
<evidence type="ECO:0000313" key="13">
    <source>
        <dbReference type="Proteomes" id="UP000005220"/>
    </source>
</evidence>
<dbReference type="GeneID" id="13884188"/>
<sequence length="495" mass="54380">MLRLNILSLPASKLKYSRNVARILNKPSIRAFHVSLTVRYVDENVTRSSKAATIEDKKTKDKRTALNPADNLANAFKTHDHVHMRQSETEQNDSYHLGSNKHISRILSNQPILASNNNTNMSQSHGHTHTHDANPFLLLSTEEIKKHPGVRITWIGLAINVGIALGKFVGGIVFHSQALLADSVHAASDLISDLLTLFSVKFASKKATADFPYGYGKVETVGSLAVSTILALAGVSIGWSSLCAIVGPIIPHTLIEIFSSFMGHSHGHSHGVVEGMTNINAAWIAGGSIVVKEWIFQATKKIAISTNSNVLMANAWHHRVDSLTSLVALVAITSSYLFHVQSLDALGGVLVSGLVIKAGGEGMMSAIRELTDQSLPNTDDRYIKLQDTIKDSLTELISNNNSDNPYSIKRLTVLSSGPNLRAVVVLQVPQQKWDNRLGIDEFENVTKYLRGIVKKNVPNINKIDVEFVEEAEGTEILENDIELHEEHHHHHTHEH</sequence>
<evidence type="ECO:0000313" key="12">
    <source>
        <dbReference type="EMBL" id="CCF58720.1"/>
    </source>
</evidence>
<dbReference type="SUPFAM" id="SSF161111">
    <property type="entry name" value="Cation efflux protein transmembrane domain-like"/>
    <property type="match status" value="1"/>
</dbReference>
<evidence type="ECO:0000256" key="9">
    <source>
        <dbReference type="ARBA" id="ARBA00023136"/>
    </source>
</evidence>
<organism evidence="12 13">
    <name type="scientific">Kazachstania africana (strain ATCC 22294 / BCRC 22015 / CBS 2517 / CECT 1963 / NBRC 1671 / NRRL Y-8276)</name>
    <name type="common">Yeast</name>
    <name type="synonym">Kluyveromyces africanus</name>
    <dbReference type="NCBI Taxonomy" id="1071382"/>
    <lineage>
        <taxon>Eukaryota</taxon>
        <taxon>Fungi</taxon>
        <taxon>Dikarya</taxon>
        <taxon>Ascomycota</taxon>
        <taxon>Saccharomycotina</taxon>
        <taxon>Saccharomycetes</taxon>
        <taxon>Saccharomycetales</taxon>
        <taxon>Saccharomycetaceae</taxon>
        <taxon>Kazachstania</taxon>
    </lineage>
</organism>
<feature type="domain" description="Cation efflux protein transmembrane" evidence="11">
    <location>
        <begin position="154"/>
        <end position="370"/>
    </location>
</feature>
<dbReference type="FunCoup" id="H2AWH0">
    <property type="interactions" value="86"/>
</dbReference>
<dbReference type="GO" id="GO:0008324">
    <property type="term" value="F:monoatomic cation transmembrane transporter activity"/>
    <property type="evidence" value="ECO:0007669"/>
    <property type="project" value="InterPro"/>
</dbReference>
<dbReference type="FunFam" id="1.20.1510.10:FF:000013">
    <property type="entry name" value="Cation efflux family protein"/>
    <property type="match status" value="1"/>
</dbReference>
<dbReference type="GO" id="GO:0005739">
    <property type="term" value="C:mitochondrion"/>
    <property type="evidence" value="ECO:0007669"/>
    <property type="project" value="EnsemblFungi"/>
</dbReference>
<dbReference type="PANTHER" id="PTHR43840:SF15">
    <property type="entry name" value="MITOCHONDRIAL METAL TRANSPORTER 1-RELATED"/>
    <property type="match status" value="1"/>
</dbReference>
<dbReference type="STRING" id="1071382.H2AWH0"/>
<dbReference type="RefSeq" id="XP_003957855.1">
    <property type="nucleotide sequence ID" value="XM_003957806.1"/>
</dbReference>
<dbReference type="OrthoDB" id="435980at2759"/>
<evidence type="ECO:0000256" key="10">
    <source>
        <dbReference type="ARBA" id="ARBA00055037"/>
    </source>
</evidence>
<evidence type="ECO:0000256" key="6">
    <source>
        <dbReference type="ARBA" id="ARBA00022692"/>
    </source>
</evidence>
<keyword evidence="8" id="KW-0406">Ion transport</keyword>
<evidence type="ECO:0000256" key="4">
    <source>
        <dbReference type="ARBA" id="ARBA00022448"/>
    </source>
</evidence>
<keyword evidence="9" id="KW-0472">Membrane</keyword>
<evidence type="ECO:0000256" key="2">
    <source>
        <dbReference type="ARBA" id="ARBA00008873"/>
    </source>
</evidence>
<evidence type="ECO:0000256" key="5">
    <source>
        <dbReference type="ARBA" id="ARBA00022496"/>
    </source>
</evidence>
<keyword evidence="4" id="KW-0813">Transport</keyword>
<keyword evidence="7" id="KW-1133">Transmembrane helix</keyword>
<dbReference type="GO" id="GO:0006879">
    <property type="term" value="P:intracellular iron ion homeostasis"/>
    <property type="evidence" value="ECO:0007669"/>
    <property type="project" value="UniProtKB-KW"/>
</dbReference>
<reference evidence="12 13" key="1">
    <citation type="journal article" date="2011" name="Proc. Natl. Acad. Sci. U.S.A.">
        <title>Evolutionary erosion of yeast sex chromosomes by mating-type switching accidents.</title>
        <authorList>
            <person name="Gordon J.L."/>
            <person name="Armisen D."/>
            <person name="Proux-Wera E."/>
            <person name="Oheigeartaigh S.S."/>
            <person name="Byrne K.P."/>
            <person name="Wolfe K.H."/>
        </authorList>
    </citation>
    <scope>NUCLEOTIDE SEQUENCE [LARGE SCALE GENOMIC DNA]</scope>
    <source>
        <strain evidence="13">ATCC 22294 / BCRC 22015 / CBS 2517 / CECT 1963 / NBRC 1671 / NRRL Y-8276</strain>
    </source>
</reference>
<dbReference type="HOGENOM" id="CLU_013430_12_2_1"/>
<dbReference type="Pfam" id="PF01545">
    <property type="entry name" value="Cation_efflux"/>
    <property type="match status" value="1"/>
</dbReference>
<dbReference type="PANTHER" id="PTHR43840">
    <property type="entry name" value="MITOCHONDRIAL METAL TRANSPORTER 1-RELATED"/>
    <property type="match status" value="1"/>
</dbReference>
<keyword evidence="3" id="KW-0408">Iron</keyword>
<keyword evidence="6" id="KW-0812">Transmembrane</keyword>
<evidence type="ECO:0000256" key="7">
    <source>
        <dbReference type="ARBA" id="ARBA00022989"/>
    </source>
</evidence>
<accession>H2AWH0</accession>
<comment type="subcellular location">
    <subcellularLocation>
        <location evidence="1">Membrane</location>
        <topology evidence="1">Multi-pass membrane protein</topology>
    </subcellularLocation>
</comment>
<dbReference type="NCBIfam" id="TIGR01297">
    <property type="entry name" value="CDF"/>
    <property type="match status" value="1"/>
</dbReference>
<dbReference type="Proteomes" id="UP000005220">
    <property type="component" value="Chromosome 6"/>
</dbReference>
<protein>
    <recommendedName>
        <fullName evidence="11">Cation efflux protein transmembrane domain-containing protein</fullName>
    </recommendedName>
</protein>
<dbReference type="eggNOG" id="KOG1485">
    <property type="taxonomic scope" value="Eukaryota"/>
</dbReference>
<dbReference type="InterPro" id="IPR002524">
    <property type="entry name" value="Cation_efflux"/>
</dbReference>
<evidence type="ECO:0000259" key="11">
    <source>
        <dbReference type="Pfam" id="PF01545"/>
    </source>
</evidence>
<gene>
    <name evidence="12" type="primary">KAFR0F01240</name>
    <name evidence="12" type="ORF">KAFR_0F01240</name>
</gene>
<dbReference type="GO" id="GO:0006826">
    <property type="term" value="P:iron ion transport"/>
    <property type="evidence" value="ECO:0007669"/>
    <property type="project" value="UniProtKB-KW"/>
</dbReference>
<dbReference type="AlphaFoldDB" id="H2AWH0"/>
<proteinExistence type="inferred from homology"/>
<evidence type="ECO:0000256" key="3">
    <source>
        <dbReference type="ARBA" id="ARBA00022434"/>
    </source>
</evidence>
<dbReference type="EMBL" id="HE650826">
    <property type="protein sequence ID" value="CCF58720.1"/>
    <property type="molecule type" value="Genomic_DNA"/>
</dbReference>
<dbReference type="KEGG" id="kaf:KAFR_0F01240"/>